<comment type="caution">
    <text evidence="1">The sequence shown here is derived from an EMBL/GenBank/DDBJ whole genome shotgun (WGS) entry which is preliminary data.</text>
</comment>
<dbReference type="Proteomes" id="UP000012249">
    <property type="component" value="Unassembled WGS sequence"/>
</dbReference>
<evidence type="ECO:0000313" key="1">
    <source>
        <dbReference type="EMBL" id="EMY13054.1"/>
    </source>
</evidence>
<evidence type="ECO:0000313" key="2">
    <source>
        <dbReference type="Proteomes" id="UP000012249"/>
    </source>
</evidence>
<proteinExistence type="predicted"/>
<protein>
    <submittedName>
        <fullName evidence="1">Uncharacterized protein</fullName>
    </submittedName>
</protein>
<sequence length="55" mass="6715">MKEETSYPTILINQIPKICQWYIILFFKTKINFVSYKKIDALKLFENWRKLSNSQ</sequence>
<name>N1U570_9LEPT</name>
<organism evidence="1 2">
    <name type="scientific">Leptospira weilii str. Ecochallenge</name>
    <dbReference type="NCBI Taxonomy" id="1049986"/>
    <lineage>
        <taxon>Bacteria</taxon>
        <taxon>Pseudomonadati</taxon>
        <taxon>Spirochaetota</taxon>
        <taxon>Spirochaetia</taxon>
        <taxon>Leptospirales</taxon>
        <taxon>Leptospiraceae</taxon>
        <taxon>Leptospira</taxon>
    </lineage>
</organism>
<accession>N1U570</accession>
<gene>
    <name evidence="1" type="ORF">LEP1GSC043_0128</name>
</gene>
<reference evidence="1 2" key="1">
    <citation type="submission" date="2013-02" db="EMBL/GenBank/DDBJ databases">
        <authorList>
            <person name="Harkins D.M."/>
            <person name="Durkin A.S."/>
            <person name="Brinkac L.M."/>
            <person name="Haft D.H."/>
            <person name="Selengut J.D."/>
            <person name="Sanka R."/>
            <person name="DePew J."/>
            <person name="Purushe J."/>
            <person name="Haake D.A."/>
            <person name="Matsunaga J."/>
            <person name="Vinetz J.M."/>
            <person name="Sutton G.G."/>
            <person name="Nierman W.C."/>
            <person name="Fouts D.E."/>
        </authorList>
    </citation>
    <scope>NUCLEOTIDE SEQUENCE [LARGE SCALE GENOMIC DNA]</scope>
    <source>
        <strain evidence="1 2">Ecochallenge</strain>
    </source>
</reference>
<dbReference type="EMBL" id="AHMI02000258">
    <property type="protein sequence ID" value="EMY13054.1"/>
    <property type="molecule type" value="Genomic_DNA"/>
</dbReference>
<dbReference type="AlphaFoldDB" id="N1U570"/>